<proteinExistence type="predicted"/>
<protein>
    <submittedName>
        <fullName evidence="1">Hypothetical_protein</fullName>
    </submittedName>
</protein>
<gene>
    <name evidence="1" type="ORF">HINF_LOCUS12415</name>
</gene>
<evidence type="ECO:0000313" key="2">
    <source>
        <dbReference type="Proteomes" id="UP001642409"/>
    </source>
</evidence>
<sequence>MKSGFICGDILFSDLLGFVQRGYIILNKQYSSEMMNLNRSLGHPSFEVDYVHNYIALEVVFVCSQFLKSVGDLRRFFVAQLVNKASEQQFILAIDGLAEQNSLERLGVVLSELLHSFVWNYSLYLLPKLDLPTAIKQLVHL</sequence>
<accession>A0ABP1HHG4</accession>
<comment type="caution">
    <text evidence="1">The sequence shown here is derived from an EMBL/GenBank/DDBJ whole genome shotgun (WGS) entry which is preliminary data.</text>
</comment>
<name>A0ABP1HHG4_9EUKA</name>
<keyword evidence="2" id="KW-1185">Reference proteome</keyword>
<evidence type="ECO:0000313" key="1">
    <source>
        <dbReference type="EMBL" id="CAL5992097.1"/>
    </source>
</evidence>
<reference evidence="1 2" key="1">
    <citation type="submission" date="2024-07" db="EMBL/GenBank/DDBJ databases">
        <authorList>
            <person name="Akdeniz Z."/>
        </authorList>
    </citation>
    <scope>NUCLEOTIDE SEQUENCE [LARGE SCALE GENOMIC DNA]</scope>
</reference>
<dbReference type="EMBL" id="CAXDID020000028">
    <property type="protein sequence ID" value="CAL5992097.1"/>
    <property type="molecule type" value="Genomic_DNA"/>
</dbReference>
<dbReference type="Proteomes" id="UP001642409">
    <property type="component" value="Unassembled WGS sequence"/>
</dbReference>
<organism evidence="1 2">
    <name type="scientific">Hexamita inflata</name>
    <dbReference type="NCBI Taxonomy" id="28002"/>
    <lineage>
        <taxon>Eukaryota</taxon>
        <taxon>Metamonada</taxon>
        <taxon>Diplomonadida</taxon>
        <taxon>Hexamitidae</taxon>
        <taxon>Hexamitinae</taxon>
        <taxon>Hexamita</taxon>
    </lineage>
</organism>